<dbReference type="Proteomes" id="UP000806528">
    <property type="component" value="Unassembled WGS sequence"/>
</dbReference>
<reference evidence="2 3" key="1">
    <citation type="submission" date="2020-09" db="EMBL/GenBank/DDBJ databases">
        <title>Diversity and distribution of actinomycetes associated with coral in the coast of Hainan.</title>
        <authorList>
            <person name="Li F."/>
        </authorList>
    </citation>
    <scope>NUCLEOTIDE SEQUENCE [LARGE SCALE GENOMIC DNA]</scope>
    <source>
        <strain evidence="2 3">HNM0947</strain>
    </source>
</reference>
<feature type="signal peptide" evidence="1">
    <location>
        <begin position="1"/>
        <end position="27"/>
    </location>
</feature>
<gene>
    <name evidence="2" type="ORF">IDM40_22520</name>
</gene>
<dbReference type="InterPro" id="IPR017853">
    <property type="entry name" value="GH"/>
</dbReference>
<comment type="caution">
    <text evidence="2">The sequence shown here is derived from an EMBL/GenBank/DDBJ whole genome shotgun (WGS) entry which is preliminary data.</text>
</comment>
<proteinExistence type="predicted"/>
<organism evidence="2 3">
    <name type="scientific">Nocardiopsis coralli</name>
    <dbReference type="NCBI Taxonomy" id="2772213"/>
    <lineage>
        <taxon>Bacteria</taxon>
        <taxon>Bacillati</taxon>
        <taxon>Actinomycetota</taxon>
        <taxon>Actinomycetes</taxon>
        <taxon>Streptosporangiales</taxon>
        <taxon>Nocardiopsidaceae</taxon>
        <taxon>Nocardiopsis</taxon>
    </lineage>
</organism>
<keyword evidence="1" id="KW-0732">Signal</keyword>
<evidence type="ECO:0000313" key="2">
    <source>
        <dbReference type="EMBL" id="MBE3001444.1"/>
    </source>
</evidence>
<keyword evidence="3" id="KW-1185">Reference proteome</keyword>
<evidence type="ECO:0000313" key="3">
    <source>
        <dbReference type="Proteomes" id="UP000806528"/>
    </source>
</evidence>
<dbReference type="RefSeq" id="WP_193124042.1">
    <property type="nucleotide sequence ID" value="NZ_JADBGI010000024.1"/>
</dbReference>
<feature type="chain" id="PRO_5045087378" evidence="1">
    <location>
        <begin position="28"/>
        <end position="324"/>
    </location>
</feature>
<evidence type="ECO:0000256" key="1">
    <source>
        <dbReference type="SAM" id="SignalP"/>
    </source>
</evidence>
<dbReference type="EMBL" id="JADBGI010000024">
    <property type="protein sequence ID" value="MBE3001444.1"/>
    <property type="molecule type" value="Genomic_DNA"/>
</dbReference>
<dbReference type="SUPFAM" id="SSF51445">
    <property type="entry name" value="(Trans)glycosidases"/>
    <property type="match status" value="1"/>
</dbReference>
<name>A0ABR9PC82_9ACTN</name>
<accession>A0ABR9PC82</accession>
<sequence>MKWLLTRLLAGVAAVAVLAVAASALLAHQYSGEPDAQVGGAGTDAAWVGSWEDTDSLEAALDTGGIDTVYVHAGQIADDGSVTPVEDTDKLVSWLGEHYPDVQALAWLRHTADGSSLVEDRFRSGQRGELVPAAGRIADGFDGVHLDVAPVTVNDPSYPALVEELREELGEDPVLSVRAHHVELVPGGRMPSFVFGSGEKYWSKGYLERVTEPADDVVLPGVDAGMPVEAMYGGFMARQVTQTLDALNRQEDLSVRFGIPVHSGEDWAPQHSTEEALTALRGVRLGLTDTDPGADTDTGVALYVADEADAEDLQAYVSEWLGNG</sequence>
<protein>
    <submittedName>
        <fullName evidence="2">Uncharacterized protein</fullName>
    </submittedName>
</protein>